<dbReference type="PROSITE" id="PS50914">
    <property type="entry name" value="BON"/>
    <property type="match status" value="1"/>
</dbReference>
<dbReference type="Gene3D" id="3.40.1520.20">
    <property type="match status" value="2"/>
</dbReference>
<dbReference type="EMBL" id="UOFC01000043">
    <property type="protein sequence ID" value="VAW45136.1"/>
    <property type="molecule type" value="Genomic_DNA"/>
</dbReference>
<dbReference type="CDD" id="cd07185">
    <property type="entry name" value="OmpA_C-like"/>
    <property type="match status" value="1"/>
</dbReference>
<dbReference type="InterPro" id="IPR006664">
    <property type="entry name" value="OMP_bac"/>
</dbReference>
<evidence type="ECO:0000259" key="4">
    <source>
        <dbReference type="PROSITE" id="PS50914"/>
    </source>
</evidence>
<protein>
    <submittedName>
        <fullName evidence="6">Outer membrane protein A</fullName>
    </submittedName>
</protein>
<comment type="subcellular location">
    <subcellularLocation>
        <location evidence="1">Cell outer membrane</location>
    </subcellularLocation>
</comment>
<dbReference type="Pfam" id="PF04972">
    <property type="entry name" value="BON"/>
    <property type="match status" value="2"/>
</dbReference>
<dbReference type="InterPro" id="IPR007055">
    <property type="entry name" value="BON_dom"/>
</dbReference>
<dbReference type="PROSITE" id="PS51123">
    <property type="entry name" value="OMPA_2"/>
    <property type="match status" value="1"/>
</dbReference>
<dbReference type="InterPro" id="IPR006665">
    <property type="entry name" value="OmpA-like"/>
</dbReference>
<keyword evidence="3" id="KW-0998">Cell outer membrane</keyword>
<dbReference type="AlphaFoldDB" id="A0A3B0WKZ3"/>
<feature type="domain" description="OmpA-like" evidence="5">
    <location>
        <begin position="241"/>
        <end position="357"/>
    </location>
</feature>
<dbReference type="InterPro" id="IPR050330">
    <property type="entry name" value="Bact_OuterMem_StrucFunc"/>
</dbReference>
<proteinExistence type="predicted"/>
<name>A0A3B0WKZ3_9ZZZZ</name>
<keyword evidence="2" id="KW-0472">Membrane</keyword>
<evidence type="ECO:0000256" key="3">
    <source>
        <dbReference type="ARBA" id="ARBA00023237"/>
    </source>
</evidence>
<evidence type="ECO:0000256" key="2">
    <source>
        <dbReference type="ARBA" id="ARBA00023136"/>
    </source>
</evidence>
<sequence length="357" mass="39313">MVKKIIIMGCLALVILSYFCISAKSPIIENDLLDRSHAALTNENISWTNISIDGRELLLTGVAPSEELREKVTDTVKSVWGVRTVDNQLTVAEPNISEPEISKLKKYSLMIAYSGSSIVLEGVVADQITREMIVETAQSYVGASNVTNKLIVESGAPFYWGDSIKQAVFDQINKYSDMTAHFQGTRLTISGSVAPDTSIDQLKHRISSSLLEPYALTEFNVQAVSDMPPVVSVEAAKDCQNLFNNLLLNQKIYFETARSEIKHESEVLLKELSLIALTCPDAKIKIIGHTDSSGSSSMNQKLSEQRALSVVQDLMKKGINANRLEAIGYGETKPIVDNKTAENKAKNRRIEFIVIGD</sequence>
<evidence type="ECO:0000313" key="6">
    <source>
        <dbReference type="EMBL" id="VAW45136.1"/>
    </source>
</evidence>
<dbReference type="Pfam" id="PF00691">
    <property type="entry name" value="OmpA"/>
    <property type="match status" value="1"/>
</dbReference>
<dbReference type="SUPFAM" id="SSF103088">
    <property type="entry name" value="OmpA-like"/>
    <property type="match status" value="1"/>
</dbReference>
<gene>
    <name evidence="6" type="ORF">MNBD_GAMMA03-528</name>
</gene>
<feature type="domain" description="BON" evidence="4">
    <location>
        <begin position="24"/>
        <end position="93"/>
    </location>
</feature>
<dbReference type="PRINTS" id="PR01021">
    <property type="entry name" value="OMPADOMAIN"/>
</dbReference>
<organism evidence="6">
    <name type="scientific">hydrothermal vent metagenome</name>
    <dbReference type="NCBI Taxonomy" id="652676"/>
    <lineage>
        <taxon>unclassified sequences</taxon>
        <taxon>metagenomes</taxon>
        <taxon>ecological metagenomes</taxon>
    </lineage>
</organism>
<dbReference type="InterPro" id="IPR036737">
    <property type="entry name" value="OmpA-like_sf"/>
</dbReference>
<reference evidence="6" key="1">
    <citation type="submission" date="2018-06" db="EMBL/GenBank/DDBJ databases">
        <authorList>
            <person name="Zhirakovskaya E."/>
        </authorList>
    </citation>
    <scope>NUCLEOTIDE SEQUENCE</scope>
</reference>
<accession>A0A3B0WKZ3</accession>
<dbReference type="PANTHER" id="PTHR30329">
    <property type="entry name" value="STATOR ELEMENT OF FLAGELLAR MOTOR COMPLEX"/>
    <property type="match status" value="1"/>
</dbReference>
<dbReference type="Gene3D" id="3.30.1330.60">
    <property type="entry name" value="OmpA-like domain"/>
    <property type="match status" value="1"/>
</dbReference>
<dbReference type="GO" id="GO:0009279">
    <property type="term" value="C:cell outer membrane"/>
    <property type="evidence" value="ECO:0007669"/>
    <property type="project" value="UniProtKB-SubCell"/>
</dbReference>
<dbReference type="PANTHER" id="PTHR30329:SF21">
    <property type="entry name" value="LIPOPROTEIN YIAD-RELATED"/>
    <property type="match status" value="1"/>
</dbReference>
<evidence type="ECO:0000256" key="1">
    <source>
        <dbReference type="ARBA" id="ARBA00004442"/>
    </source>
</evidence>
<evidence type="ECO:0000259" key="5">
    <source>
        <dbReference type="PROSITE" id="PS51123"/>
    </source>
</evidence>